<dbReference type="OrthoDB" id="2991654at2"/>
<organism evidence="2 3">
    <name type="scientific">Melghirimyces profundicolus</name>
    <dbReference type="NCBI Taxonomy" id="1242148"/>
    <lineage>
        <taxon>Bacteria</taxon>
        <taxon>Bacillati</taxon>
        <taxon>Bacillota</taxon>
        <taxon>Bacilli</taxon>
        <taxon>Bacillales</taxon>
        <taxon>Thermoactinomycetaceae</taxon>
        <taxon>Melghirimyces</taxon>
    </lineage>
</organism>
<dbReference type="RefSeq" id="WP_108022243.1">
    <property type="nucleotide sequence ID" value="NZ_QBKR01000005.1"/>
</dbReference>
<keyword evidence="3" id="KW-1185">Reference proteome</keyword>
<evidence type="ECO:0000256" key="1">
    <source>
        <dbReference type="SAM" id="MobiDB-lite"/>
    </source>
</evidence>
<dbReference type="EMBL" id="QBKR01000005">
    <property type="protein sequence ID" value="PTX62438.1"/>
    <property type="molecule type" value="Genomic_DNA"/>
</dbReference>
<feature type="region of interest" description="Disordered" evidence="1">
    <location>
        <begin position="70"/>
        <end position="90"/>
    </location>
</feature>
<name>A0A2T6C2B4_9BACL</name>
<gene>
    <name evidence="2" type="ORF">C8P63_10533</name>
</gene>
<evidence type="ECO:0000313" key="3">
    <source>
        <dbReference type="Proteomes" id="UP000244240"/>
    </source>
</evidence>
<evidence type="ECO:0000313" key="2">
    <source>
        <dbReference type="EMBL" id="PTX62438.1"/>
    </source>
</evidence>
<sequence length="90" mass="10534">MKSEENSSHRSPVIPEVDWGAQIADLKEQGYRTELWLNAILNCLEAKGMFTLEEVRKAVETMDRQWTWLAERRGSHRSKTERERSDSPET</sequence>
<dbReference type="AlphaFoldDB" id="A0A2T6C2B4"/>
<accession>A0A2T6C2B4</accession>
<comment type="caution">
    <text evidence="2">The sequence shown here is derived from an EMBL/GenBank/DDBJ whole genome shotgun (WGS) entry which is preliminary data.</text>
</comment>
<proteinExistence type="predicted"/>
<reference evidence="2 3" key="1">
    <citation type="submission" date="2018-04" db="EMBL/GenBank/DDBJ databases">
        <title>Genomic Encyclopedia of Archaeal and Bacterial Type Strains, Phase II (KMG-II): from individual species to whole genera.</title>
        <authorList>
            <person name="Goeker M."/>
        </authorList>
    </citation>
    <scope>NUCLEOTIDE SEQUENCE [LARGE SCALE GENOMIC DNA]</scope>
    <source>
        <strain evidence="2 3">DSM 45787</strain>
    </source>
</reference>
<protein>
    <submittedName>
        <fullName evidence="2">Uncharacterized protein</fullName>
    </submittedName>
</protein>
<dbReference type="Proteomes" id="UP000244240">
    <property type="component" value="Unassembled WGS sequence"/>
</dbReference>